<proteinExistence type="predicted"/>
<dbReference type="OrthoDB" id="194386at2759"/>
<dbReference type="EMBL" id="AOGT01000006">
    <property type="protein sequence ID" value="EMG51113.1"/>
    <property type="molecule type" value="Genomic_DNA"/>
</dbReference>
<dbReference type="HOGENOM" id="CLU_038942_1_1_1"/>
<dbReference type="GO" id="GO:0005737">
    <property type="term" value="C:cytoplasm"/>
    <property type="evidence" value="ECO:0007669"/>
    <property type="project" value="TreeGrafter"/>
</dbReference>
<comment type="caution">
    <text evidence="1">The sequence shown here is derived from an EMBL/GenBank/DDBJ whole genome shotgun (WGS) entry which is preliminary data.</text>
</comment>
<dbReference type="OMA" id="MYVTDGD"/>
<reference evidence="1 2" key="1">
    <citation type="submission" date="2013-02" db="EMBL/GenBank/DDBJ databases">
        <title>Genome sequence of Candida maltosa Xu316, a potential industrial strain for xylitol and ethanol production.</title>
        <authorList>
            <person name="Yu J."/>
            <person name="Wang Q."/>
            <person name="Geng X."/>
            <person name="Bao W."/>
            <person name="He P."/>
            <person name="Cai J."/>
        </authorList>
    </citation>
    <scope>NUCLEOTIDE SEQUENCE [LARGE SCALE GENOMIC DNA]</scope>
    <source>
        <strain evidence="2">Xu316</strain>
    </source>
</reference>
<organism evidence="1 2">
    <name type="scientific">Candida maltosa (strain Xu316)</name>
    <name type="common">Yeast</name>
    <dbReference type="NCBI Taxonomy" id="1245528"/>
    <lineage>
        <taxon>Eukaryota</taxon>
        <taxon>Fungi</taxon>
        <taxon>Dikarya</taxon>
        <taxon>Ascomycota</taxon>
        <taxon>Saccharomycotina</taxon>
        <taxon>Pichiomycetes</taxon>
        <taxon>Debaryomycetaceae</taxon>
        <taxon>Candida/Lodderomyces clade</taxon>
        <taxon>Candida</taxon>
    </lineage>
</organism>
<evidence type="ECO:0000313" key="2">
    <source>
        <dbReference type="Proteomes" id="UP000011777"/>
    </source>
</evidence>
<name>M3JFV5_CANMX</name>
<dbReference type="Proteomes" id="UP000011777">
    <property type="component" value="Unassembled WGS sequence"/>
</dbReference>
<dbReference type="GO" id="GO:0008757">
    <property type="term" value="F:S-adenosylmethionine-dependent methyltransferase activity"/>
    <property type="evidence" value="ECO:0007669"/>
    <property type="project" value="UniProtKB-ARBA"/>
</dbReference>
<gene>
    <name evidence="1" type="ORF">G210_5975</name>
</gene>
<dbReference type="Gene3D" id="3.40.50.150">
    <property type="entry name" value="Vaccinia Virus protein VP39"/>
    <property type="match status" value="1"/>
</dbReference>
<dbReference type="STRING" id="1245528.M3JFV5"/>
<dbReference type="eggNOG" id="KOG2497">
    <property type="taxonomic scope" value="Eukaryota"/>
</dbReference>
<dbReference type="SUPFAM" id="SSF53335">
    <property type="entry name" value="S-adenosyl-L-methionine-dependent methyltransferases"/>
    <property type="match status" value="1"/>
</dbReference>
<dbReference type="PANTHER" id="PTHR14614">
    <property type="entry name" value="HEPATOCELLULAR CARCINOMA-ASSOCIATED ANTIGEN"/>
    <property type="match status" value="1"/>
</dbReference>
<dbReference type="PANTHER" id="PTHR14614:SF130">
    <property type="entry name" value="PROTEIN-LYSINE N-METHYLTRANSFERASE EEF2KMT"/>
    <property type="match status" value="1"/>
</dbReference>
<sequence>MKRLFALIEQRVPARQITIQDEDLSYELQLQLAEFISAVIPLNPYYVKSILNEYIKRLESSEVEISDEIYDLYCDPQILNAKELDPSTPDIVKYFIAGFDQEFTGDEKENIVIKETPKLISGANTTGLRTWEAALYLSNFLNNKKDPPYNFKDRTILELGCGTGLVSLAIAKNQNVKQIIMTDGSTNVFDNMRETIKLNNLENANYIRCQQLVWGETTAIEGNVDYIVGADITFDGRIVEPLCSTINDLFVKNNLQSAIIAATIRNIDTINQWEQELNKWFDGRWEIKISIANPNSIESNCWFNLNTPEIRIYEINRQS</sequence>
<dbReference type="Pfam" id="PF10294">
    <property type="entry name" value="Methyltransf_16"/>
    <property type="match status" value="1"/>
</dbReference>
<keyword evidence="2" id="KW-1185">Reference proteome</keyword>
<dbReference type="CDD" id="cd02440">
    <property type="entry name" value="AdoMet_MTases"/>
    <property type="match status" value="1"/>
</dbReference>
<protein>
    <submittedName>
        <fullName evidence="1">Uncharacterized protein</fullName>
    </submittedName>
</protein>
<dbReference type="InterPro" id="IPR029063">
    <property type="entry name" value="SAM-dependent_MTases_sf"/>
</dbReference>
<dbReference type="AlphaFoldDB" id="M3JFV5"/>
<evidence type="ECO:0000313" key="1">
    <source>
        <dbReference type="EMBL" id="EMG51113.1"/>
    </source>
</evidence>
<accession>M3JFV5</accession>
<dbReference type="InterPro" id="IPR019410">
    <property type="entry name" value="Methyltransf_16"/>
</dbReference>